<accession>Q21QA4</accession>
<dbReference type="RefSeq" id="WP_011458698.1">
    <property type="nucleotide sequence ID" value="NC_007901.1"/>
</dbReference>
<proteinExistence type="predicted"/>
<evidence type="ECO:0000313" key="3">
    <source>
        <dbReference type="Proteomes" id="UP000008332"/>
    </source>
</evidence>
<protein>
    <submittedName>
        <fullName evidence="2">Uncharacterized protein</fullName>
    </submittedName>
</protein>
<reference evidence="3" key="1">
    <citation type="submission" date="2006-02" db="EMBL/GenBank/DDBJ databases">
        <title>Complete sequence of plasmid 1 of Rhodoferax ferrireducens DSM 15236.</title>
        <authorList>
            <person name="Copeland A."/>
            <person name="Lucas S."/>
            <person name="Lapidus A."/>
            <person name="Barry K."/>
            <person name="Detter J.C."/>
            <person name="Glavina del Rio T."/>
            <person name="Hammon N."/>
            <person name="Israni S."/>
            <person name="Pitluck S."/>
            <person name="Brettin T."/>
            <person name="Bruce D."/>
            <person name="Han C."/>
            <person name="Tapia R."/>
            <person name="Gilna P."/>
            <person name="Kiss H."/>
            <person name="Schmutz J."/>
            <person name="Larimer F."/>
            <person name="Land M."/>
            <person name="Kyrpides N."/>
            <person name="Ivanova N."/>
            <person name="Richardson P."/>
        </authorList>
    </citation>
    <scope>NUCLEOTIDE SEQUENCE [LARGE SCALE GENOMIC DNA]</scope>
    <source>
        <strain evidence="3">ATCC BAA-621 / DSM 15236 / T118</strain>
        <plasmid evidence="3">Plasmid pDSM15236</plasmid>
    </source>
</reference>
<dbReference type="AlphaFoldDB" id="Q21QA4"/>
<name>Q21QA4_ALBFT</name>
<keyword evidence="1" id="KW-0732">Signal</keyword>
<evidence type="ECO:0000256" key="1">
    <source>
        <dbReference type="SAM" id="SignalP"/>
    </source>
</evidence>
<dbReference type="Proteomes" id="UP000008332">
    <property type="component" value="Plasmid unnamed1"/>
</dbReference>
<dbReference type="HOGENOM" id="CLU_1348045_0_0_4"/>
<keyword evidence="3" id="KW-1185">Reference proteome</keyword>
<gene>
    <name evidence="2" type="ordered locus">Rfer_4355</name>
</gene>
<feature type="chain" id="PRO_5004200568" evidence="1">
    <location>
        <begin position="49"/>
        <end position="203"/>
    </location>
</feature>
<organism evidence="2 3">
    <name type="scientific">Albidiferax ferrireducens (strain ATCC BAA-621 / DSM 15236 / T118)</name>
    <name type="common">Rhodoferax ferrireducens</name>
    <dbReference type="NCBI Taxonomy" id="338969"/>
    <lineage>
        <taxon>Bacteria</taxon>
        <taxon>Pseudomonadati</taxon>
        <taxon>Pseudomonadota</taxon>
        <taxon>Betaproteobacteria</taxon>
        <taxon>Burkholderiales</taxon>
        <taxon>Comamonadaceae</taxon>
        <taxon>Rhodoferax</taxon>
    </lineage>
</organism>
<feature type="signal peptide" evidence="1">
    <location>
        <begin position="1"/>
        <end position="48"/>
    </location>
</feature>
<evidence type="ECO:0000313" key="2">
    <source>
        <dbReference type="EMBL" id="ABD72041.1"/>
    </source>
</evidence>
<dbReference type="KEGG" id="rfr:Rfer_4355"/>
<keyword evidence="2" id="KW-0614">Plasmid</keyword>
<dbReference type="EMBL" id="CP000268">
    <property type="protein sequence ID" value="ABD72041.1"/>
    <property type="molecule type" value="Genomic_DNA"/>
</dbReference>
<sequence precursor="true">MGVELTEPNSLFRLTTSKGHYFMGKKSLVCRVSFALLATLLVPSLASAVPPAAANSDLTGLVGKAITPKALAKGANSNLTDYGNDYFSCGGAVIGDRTANLSLTILRKGIKTKCDNVGDSKLTLALERSSSDNKTIEFLDTVKIDVPKGYDLMLSACQGADVAISKMNGKEFYTEHKAAWRVVGTKLVPVADLKKVKCADPAF</sequence>
<geneLocation type="plasmid" evidence="3">
    <name>pDSM15236</name>
</geneLocation>